<dbReference type="InterPro" id="IPR013424">
    <property type="entry name" value="Ice-binding_C"/>
</dbReference>
<evidence type="ECO:0000313" key="4">
    <source>
        <dbReference type="Proteomes" id="UP001404104"/>
    </source>
</evidence>
<feature type="chain" id="PRO_5047378427" evidence="1">
    <location>
        <begin position="25"/>
        <end position="216"/>
    </location>
</feature>
<feature type="signal peptide" evidence="1">
    <location>
        <begin position="1"/>
        <end position="24"/>
    </location>
</feature>
<keyword evidence="1" id="KW-0732">Signal</keyword>
<keyword evidence="4" id="KW-1185">Reference proteome</keyword>
<evidence type="ECO:0000256" key="1">
    <source>
        <dbReference type="SAM" id="SignalP"/>
    </source>
</evidence>
<dbReference type="EMBL" id="JBDIMF010000004">
    <property type="protein sequence ID" value="MEN2786954.1"/>
    <property type="molecule type" value="Genomic_DNA"/>
</dbReference>
<sequence>MILSAFSRTTVAALAMVLSTEAAASTFVFDSDPFAGTTALTTPGRQVIGGETFITFDIANDLFVFDRSAFGLWGGISFGTGTVSGLPTSGLNVIVVGDTDNDADLGTPFGAGSAANLLANRITSDGAGFFIYFNSALDQPRLVFSTNLSEPTADLKILARLTNLAGNPGSLANFTASNFQFAAAIPEPASWVMMVSGFGLVGASLRRRARAAASYA</sequence>
<proteinExistence type="predicted"/>
<name>A0ABU9XT15_9SPHN</name>
<evidence type="ECO:0000259" key="2">
    <source>
        <dbReference type="Pfam" id="PF07589"/>
    </source>
</evidence>
<dbReference type="NCBIfam" id="NF035944">
    <property type="entry name" value="PEPxxWA-CTERM"/>
    <property type="match status" value="1"/>
</dbReference>
<protein>
    <submittedName>
        <fullName evidence="3">PEPxxWA-CTERM sorting domain-containing protein</fullName>
    </submittedName>
</protein>
<gene>
    <name evidence="3" type="ORF">ABC969_11045</name>
</gene>
<dbReference type="Pfam" id="PF07589">
    <property type="entry name" value="PEP-CTERM"/>
    <property type="match status" value="1"/>
</dbReference>
<comment type="caution">
    <text evidence="3">The sequence shown here is derived from an EMBL/GenBank/DDBJ whole genome shotgun (WGS) entry which is preliminary data.</text>
</comment>
<feature type="domain" description="Ice-binding protein C-terminal" evidence="2">
    <location>
        <begin position="184"/>
        <end position="208"/>
    </location>
</feature>
<dbReference type="RefSeq" id="WP_345864953.1">
    <property type="nucleotide sequence ID" value="NZ_JBDIMF010000004.1"/>
</dbReference>
<dbReference type="NCBIfam" id="TIGR02595">
    <property type="entry name" value="PEP_CTERM"/>
    <property type="match status" value="1"/>
</dbReference>
<reference evidence="3 4" key="1">
    <citation type="submission" date="2024-05" db="EMBL/GenBank/DDBJ databases">
        <authorList>
            <person name="Liu Q."/>
            <person name="Xin Y.-H."/>
        </authorList>
    </citation>
    <scope>NUCLEOTIDE SEQUENCE [LARGE SCALE GENOMIC DNA]</scope>
    <source>
        <strain evidence="3 4">CGMCC 1.15349</strain>
    </source>
</reference>
<evidence type="ECO:0000313" key="3">
    <source>
        <dbReference type="EMBL" id="MEN2786954.1"/>
    </source>
</evidence>
<organism evidence="3 4">
    <name type="scientific">Sphingomonas qilianensis</name>
    <dbReference type="NCBI Taxonomy" id="1736690"/>
    <lineage>
        <taxon>Bacteria</taxon>
        <taxon>Pseudomonadati</taxon>
        <taxon>Pseudomonadota</taxon>
        <taxon>Alphaproteobacteria</taxon>
        <taxon>Sphingomonadales</taxon>
        <taxon>Sphingomonadaceae</taxon>
        <taxon>Sphingomonas</taxon>
    </lineage>
</organism>
<accession>A0ABU9XT15</accession>
<dbReference type="Proteomes" id="UP001404104">
    <property type="component" value="Unassembled WGS sequence"/>
</dbReference>